<evidence type="ECO:0000313" key="3">
    <source>
        <dbReference type="Proteomes" id="UP001465153"/>
    </source>
</evidence>
<dbReference type="RefSeq" id="WP_353302214.1">
    <property type="nucleotide sequence ID" value="NZ_BAABWN010000004.1"/>
</dbReference>
<dbReference type="Proteomes" id="UP001465153">
    <property type="component" value="Unassembled WGS sequence"/>
</dbReference>
<keyword evidence="3" id="KW-1185">Reference proteome</keyword>
<organism evidence="2 3">
    <name type="scientific">Sessilibacter corallicola</name>
    <dbReference type="NCBI Taxonomy" id="2904075"/>
    <lineage>
        <taxon>Bacteria</taxon>
        <taxon>Pseudomonadati</taxon>
        <taxon>Pseudomonadota</taxon>
        <taxon>Gammaproteobacteria</taxon>
        <taxon>Cellvibrionales</taxon>
        <taxon>Cellvibrionaceae</taxon>
        <taxon>Sessilibacter</taxon>
    </lineage>
</organism>
<dbReference type="InterPro" id="IPR010281">
    <property type="entry name" value="DUF885"/>
</dbReference>
<gene>
    <name evidence="2" type="ORF">NBRC116591_14290</name>
</gene>
<dbReference type="PANTHER" id="PTHR33361:SF16">
    <property type="entry name" value="DUF885 DOMAIN-CONTAINING PROTEIN"/>
    <property type="match status" value="1"/>
</dbReference>
<dbReference type="Pfam" id="PF05960">
    <property type="entry name" value="DUF885"/>
    <property type="match status" value="1"/>
</dbReference>
<feature type="signal peptide" evidence="1">
    <location>
        <begin position="1"/>
        <end position="21"/>
    </location>
</feature>
<comment type="caution">
    <text evidence="2">The sequence shown here is derived from an EMBL/GenBank/DDBJ whole genome shotgun (WGS) entry which is preliminary data.</text>
</comment>
<accession>A0ABQ0A7I9</accession>
<name>A0ABQ0A7I9_9GAMM</name>
<reference evidence="2 3" key="1">
    <citation type="submission" date="2024-04" db="EMBL/GenBank/DDBJ databases">
        <title>Draft genome sequence of Sessilibacter corallicola NBRC 116591.</title>
        <authorList>
            <person name="Miyakawa T."/>
            <person name="Kusuya Y."/>
            <person name="Miura T."/>
        </authorList>
    </citation>
    <scope>NUCLEOTIDE SEQUENCE [LARGE SCALE GENOMIC DNA]</scope>
    <source>
        <strain evidence="2 3">KU-00831-HH</strain>
    </source>
</reference>
<proteinExistence type="predicted"/>
<dbReference type="PANTHER" id="PTHR33361">
    <property type="entry name" value="GLR0591 PROTEIN"/>
    <property type="match status" value="1"/>
</dbReference>
<dbReference type="PROSITE" id="PS51257">
    <property type="entry name" value="PROKAR_LIPOPROTEIN"/>
    <property type="match status" value="1"/>
</dbReference>
<evidence type="ECO:0000256" key="1">
    <source>
        <dbReference type="SAM" id="SignalP"/>
    </source>
</evidence>
<dbReference type="EMBL" id="BAABWN010000004">
    <property type="protein sequence ID" value="GAA6167619.1"/>
    <property type="molecule type" value="Genomic_DNA"/>
</dbReference>
<evidence type="ECO:0000313" key="2">
    <source>
        <dbReference type="EMBL" id="GAA6167619.1"/>
    </source>
</evidence>
<protein>
    <submittedName>
        <fullName evidence="2">DUF885 domain-containing protein</fullName>
    </submittedName>
</protein>
<sequence length="633" mass="71970">MNIYKKTALGAVIATVSLIMAGCDSSQQAQTSAQESSVQEKTASNEQTVVSEKEKLIALLDGYYQENLERSPIFASFRGSKLGYDQWGDMSAEYDEETHQINLTRREALNQIDESALDDQAKLTLAISKSRLDRSIKIYEFSDNDYVMQQFRAWHTLVPSLLINIHRVSSEEELQAYVSRLEKVGPLFDQVITLMKAQAELGVYPPQWSYPQMLEASKNIISGVPFDKDSDTENPIYSDFKVKLESLSLDDETSVAYLEKATSALTDIVLPAYHKIIAELESQAEVAPEGDGVWRLPNGEAYYNRLLNHYTTTDLNAEQVHQLGLENVERIHNEMRVIMKQVGFEGDLQAFFAFMREDQQFFYPETDEGRADYLAASVKAIDEMREVLPQYFGILPKAELTVKRVEEFREKSAGKAFYQGPPPDGSRPGIYYVNLYRMADMPKYQMEALAYHEGIPGHHNQLAITAELQGLPEFQKNARFTAFTEGWGLYSEYLGKEMGFYQDPYSDFGRLAMELWRACRLVVDTGIHSKQWSREEAIKYLQDNTPNPANDTVKAIERYIVYPGQATAYLIGKIKILELRESAKVALGDKFDIRRFHDLVLEDGPMPLSMLEAKIDAWVKSAKQDSQVAHSNH</sequence>
<keyword evidence="1" id="KW-0732">Signal</keyword>
<feature type="chain" id="PRO_5047125037" evidence="1">
    <location>
        <begin position="22"/>
        <end position="633"/>
    </location>
</feature>